<feature type="compositionally biased region" description="Basic and acidic residues" evidence="1">
    <location>
        <begin position="95"/>
        <end position="104"/>
    </location>
</feature>
<reference evidence="2" key="1">
    <citation type="journal article" date="2023" name="GigaByte">
        <title>Genome assembly of the bearded iris, Iris pallida Lam.</title>
        <authorList>
            <person name="Bruccoleri R.E."/>
            <person name="Oakeley E.J."/>
            <person name="Faust A.M.E."/>
            <person name="Altorfer M."/>
            <person name="Dessus-Babus S."/>
            <person name="Burckhardt D."/>
            <person name="Oertli M."/>
            <person name="Naumann U."/>
            <person name="Petersen F."/>
            <person name="Wong J."/>
        </authorList>
    </citation>
    <scope>NUCLEOTIDE SEQUENCE</scope>
    <source>
        <strain evidence="2">GSM-AAB239-AS_SAM_17_03QT</strain>
    </source>
</reference>
<feature type="compositionally biased region" description="Basic residues" evidence="1">
    <location>
        <begin position="55"/>
        <end position="65"/>
    </location>
</feature>
<dbReference type="EMBL" id="JANAVB010042619">
    <property type="protein sequence ID" value="KAJ6793874.1"/>
    <property type="molecule type" value="Genomic_DNA"/>
</dbReference>
<feature type="compositionally biased region" description="Polar residues" evidence="1">
    <location>
        <begin position="82"/>
        <end position="92"/>
    </location>
</feature>
<evidence type="ECO:0000313" key="3">
    <source>
        <dbReference type="Proteomes" id="UP001140949"/>
    </source>
</evidence>
<protein>
    <submittedName>
        <fullName evidence="2">Pollen-specific leucine-rich repeat extensin-like protein 4</fullName>
    </submittedName>
</protein>
<accession>A0AAX6DQ23</accession>
<evidence type="ECO:0000256" key="1">
    <source>
        <dbReference type="SAM" id="MobiDB-lite"/>
    </source>
</evidence>
<gene>
    <name evidence="2" type="ORF">M6B38_234025</name>
</gene>
<organism evidence="2 3">
    <name type="scientific">Iris pallida</name>
    <name type="common">Sweet iris</name>
    <dbReference type="NCBI Taxonomy" id="29817"/>
    <lineage>
        <taxon>Eukaryota</taxon>
        <taxon>Viridiplantae</taxon>
        <taxon>Streptophyta</taxon>
        <taxon>Embryophyta</taxon>
        <taxon>Tracheophyta</taxon>
        <taxon>Spermatophyta</taxon>
        <taxon>Magnoliopsida</taxon>
        <taxon>Liliopsida</taxon>
        <taxon>Asparagales</taxon>
        <taxon>Iridaceae</taxon>
        <taxon>Iridoideae</taxon>
        <taxon>Irideae</taxon>
        <taxon>Iris</taxon>
    </lineage>
</organism>
<name>A0AAX6DQ23_IRIPA</name>
<keyword evidence="3" id="KW-1185">Reference proteome</keyword>
<evidence type="ECO:0000313" key="2">
    <source>
        <dbReference type="EMBL" id="KAJ6793874.1"/>
    </source>
</evidence>
<reference evidence="2" key="2">
    <citation type="submission" date="2023-04" db="EMBL/GenBank/DDBJ databases">
        <authorList>
            <person name="Bruccoleri R.E."/>
            <person name="Oakeley E.J."/>
            <person name="Faust A.-M."/>
            <person name="Dessus-Babus S."/>
            <person name="Altorfer M."/>
            <person name="Burckhardt D."/>
            <person name="Oertli M."/>
            <person name="Naumann U."/>
            <person name="Petersen F."/>
            <person name="Wong J."/>
        </authorList>
    </citation>
    <scope>NUCLEOTIDE SEQUENCE</scope>
    <source>
        <strain evidence="2">GSM-AAB239-AS_SAM_17_03QT</strain>
        <tissue evidence="2">Leaf</tissue>
    </source>
</reference>
<dbReference type="AlphaFoldDB" id="A0AAX6DQ23"/>
<dbReference type="Proteomes" id="UP001140949">
    <property type="component" value="Unassembled WGS sequence"/>
</dbReference>
<comment type="caution">
    <text evidence="2">The sequence shown here is derived from an EMBL/GenBank/DDBJ whole genome shotgun (WGS) entry which is preliminary data.</text>
</comment>
<feature type="compositionally biased region" description="Low complexity" evidence="1">
    <location>
        <begin position="112"/>
        <end position="127"/>
    </location>
</feature>
<sequence>MGSVYSTPESMLSFVSGSVRPCPTNLIPPLQFNHVSVSTCDTDVQLPAQKERKPMRNCRTTHPKPHVPPLRDSIGRPKIYESSASSPTSGPDRSTVADRGREPPAIRPGQSPPSRRAVSPPSRLLCS</sequence>
<proteinExistence type="predicted"/>
<feature type="region of interest" description="Disordered" evidence="1">
    <location>
        <begin position="47"/>
        <end position="127"/>
    </location>
</feature>